<accession>A0A833R057</accession>
<keyword evidence="5" id="KW-0686">Riboflavin biosynthesis</keyword>
<dbReference type="GO" id="GO:0009231">
    <property type="term" value="P:riboflavin biosynthetic process"/>
    <property type="evidence" value="ECO:0007669"/>
    <property type="project" value="UniProtKB-KW"/>
</dbReference>
<dbReference type="GO" id="GO:0004746">
    <property type="term" value="F:riboflavin synthase activity"/>
    <property type="evidence" value="ECO:0007669"/>
    <property type="project" value="UniProtKB-EC"/>
</dbReference>
<dbReference type="FunFam" id="2.40.30.20:FF:000004">
    <property type="entry name" value="Riboflavin synthase, alpha subunit"/>
    <property type="match status" value="1"/>
</dbReference>
<name>A0A833R057_9POAL</name>
<evidence type="ECO:0000256" key="7">
    <source>
        <dbReference type="ARBA" id="ARBA00022737"/>
    </source>
</evidence>
<dbReference type="AlphaFoldDB" id="A0A833R057"/>
<dbReference type="SUPFAM" id="SSF63380">
    <property type="entry name" value="Riboflavin synthase domain-like"/>
    <property type="match status" value="2"/>
</dbReference>
<gene>
    <name evidence="10" type="ORF">FCM35_KLT03611</name>
</gene>
<evidence type="ECO:0000256" key="4">
    <source>
        <dbReference type="ARBA" id="ARBA00013950"/>
    </source>
</evidence>
<feature type="domain" description="Lumazine-binding" evidence="9">
    <location>
        <begin position="150"/>
        <end position="248"/>
    </location>
</feature>
<dbReference type="PANTHER" id="PTHR21098">
    <property type="entry name" value="RIBOFLAVIN SYNTHASE ALPHA CHAIN"/>
    <property type="match status" value="1"/>
</dbReference>
<evidence type="ECO:0000313" key="10">
    <source>
        <dbReference type="EMBL" id="KAF3330257.1"/>
    </source>
</evidence>
<comment type="function">
    <text evidence="1">Catalyzes the dismutation of two molecules of 6,7-dimethyl-8-ribityllumazine, resulting in the formation of riboflavin and 5-amino-6-(D-ribitylamino)uracil.</text>
</comment>
<dbReference type="EC" id="2.5.1.9" evidence="3"/>
<evidence type="ECO:0000256" key="3">
    <source>
        <dbReference type="ARBA" id="ARBA00012827"/>
    </source>
</evidence>
<dbReference type="PANTHER" id="PTHR21098:SF0">
    <property type="entry name" value="RIBOFLAVIN SYNTHASE"/>
    <property type="match status" value="1"/>
</dbReference>
<comment type="pathway">
    <text evidence="2">Cofactor biosynthesis; riboflavin biosynthesis; riboflavin from 2-hydroxy-3-oxobutyl phosphate and 5-amino-6-(D-ribitylamino)uracil: step 2/2.</text>
</comment>
<comment type="caution">
    <text evidence="10">The sequence shown here is derived from an EMBL/GenBank/DDBJ whole genome shotgun (WGS) entry which is preliminary data.</text>
</comment>
<dbReference type="NCBIfam" id="NF006767">
    <property type="entry name" value="PRK09289.1"/>
    <property type="match status" value="1"/>
</dbReference>
<dbReference type="InterPro" id="IPR001783">
    <property type="entry name" value="Lumazine-bd"/>
</dbReference>
<feature type="repeat" description="Lumazine-binding" evidence="8">
    <location>
        <begin position="48"/>
        <end position="149"/>
    </location>
</feature>
<dbReference type="FunFam" id="2.40.30.20:FF:000003">
    <property type="entry name" value="Riboflavin synthase, alpha subunit"/>
    <property type="match status" value="1"/>
</dbReference>
<dbReference type="PROSITE" id="PS51177">
    <property type="entry name" value="LUMAZINE_BIND"/>
    <property type="match status" value="2"/>
</dbReference>
<dbReference type="Proteomes" id="UP000623129">
    <property type="component" value="Unassembled WGS sequence"/>
</dbReference>
<evidence type="ECO:0000313" key="11">
    <source>
        <dbReference type="Proteomes" id="UP000623129"/>
    </source>
</evidence>
<dbReference type="EMBL" id="SWLB01000013">
    <property type="protein sequence ID" value="KAF3330257.1"/>
    <property type="molecule type" value="Genomic_DNA"/>
</dbReference>
<organism evidence="10 11">
    <name type="scientific">Carex littledalei</name>
    <dbReference type="NCBI Taxonomy" id="544730"/>
    <lineage>
        <taxon>Eukaryota</taxon>
        <taxon>Viridiplantae</taxon>
        <taxon>Streptophyta</taxon>
        <taxon>Embryophyta</taxon>
        <taxon>Tracheophyta</taxon>
        <taxon>Spermatophyta</taxon>
        <taxon>Magnoliopsida</taxon>
        <taxon>Liliopsida</taxon>
        <taxon>Poales</taxon>
        <taxon>Cyperaceae</taxon>
        <taxon>Cyperoideae</taxon>
        <taxon>Cariceae</taxon>
        <taxon>Carex</taxon>
        <taxon>Carex subgen. Euthyceras</taxon>
    </lineage>
</organism>
<evidence type="ECO:0000256" key="8">
    <source>
        <dbReference type="PROSITE-ProRule" id="PRU00524"/>
    </source>
</evidence>
<keyword evidence="7" id="KW-0677">Repeat</keyword>
<feature type="domain" description="Lumazine-binding" evidence="9">
    <location>
        <begin position="48"/>
        <end position="149"/>
    </location>
</feature>
<protein>
    <recommendedName>
        <fullName evidence="4">Riboflavin synthase</fullName>
        <ecNumber evidence="3">2.5.1.9</ecNumber>
    </recommendedName>
</protein>
<dbReference type="Gene3D" id="2.40.30.20">
    <property type="match status" value="2"/>
</dbReference>
<evidence type="ECO:0000259" key="9">
    <source>
        <dbReference type="PROSITE" id="PS51177"/>
    </source>
</evidence>
<feature type="repeat" description="Lumazine-binding" evidence="8">
    <location>
        <begin position="150"/>
        <end position="248"/>
    </location>
</feature>
<dbReference type="InterPro" id="IPR017938">
    <property type="entry name" value="Riboflavin_synthase-like_b-brl"/>
</dbReference>
<sequence length="263" mass="27841">MAALFSASSPALPKTPLRFSSPLKSANFSFQNLQFKPSPRFSRLITSLFTGIVEEIGHIDQVGPTSDDADSGFEMRIGAETVLGGTGLGDSIAINGTCLTVTEIDSAGSRFSVGLSPETLRKTSLGGLGPGSPVNLERALTPETRMGGHFVQGHVDGTGEIIKFSPEGDSLWVTIRTDPDILRLIVPKGFIAVDGTSLTVVGVYEEESSFDLMLVAYTQQKIVLPSKKVGDKVNLEVDILGKYVEKLLSGRLQALGVGPVTSS</sequence>
<evidence type="ECO:0000256" key="1">
    <source>
        <dbReference type="ARBA" id="ARBA00002803"/>
    </source>
</evidence>
<dbReference type="InterPro" id="IPR026017">
    <property type="entry name" value="Lumazine-bd_dom"/>
</dbReference>
<dbReference type="CDD" id="cd00402">
    <property type="entry name" value="Riboflavin_synthase_like"/>
    <property type="match status" value="1"/>
</dbReference>
<evidence type="ECO:0000256" key="2">
    <source>
        <dbReference type="ARBA" id="ARBA00004887"/>
    </source>
</evidence>
<dbReference type="OrthoDB" id="10258924at2759"/>
<dbReference type="InterPro" id="IPR023366">
    <property type="entry name" value="ATP_synth_asu-like_sf"/>
</dbReference>
<evidence type="ECO:0000256" key="6">
    <source>
        <dbReference type="ARBA" id="ARBA00022679"/>
    </source>
</evidence>
<keyword evidence="11" id="KW-1185">Reference proteome</keyword>
<dbReference type="NCBIfam" id="TIGR00187">
    <property type="entry name" value="ribE"/>
    <property type="match status" value="1"/>
</dbReference>
<dbReference type="Pfam" id="PF00677">
    <property type="entry name" value="Lum_binding"/>
    <property type="match status" value="2"/>
</dbReference>
<proteinExistence type="predicted"/>
<reference evidence="10" key="1">
    <citation type="submission" date="2020-01" db="EMBL/GenBank/DDBJ databases">
        <title>Genome sequence of Kobresia littledalei, the first chromosome-level genome in the family Cyperaceae.</title>
        <authorList>
            <person name="Qu G."/>
        </authorList>
    </citation>
    <scope>NUCLEOTIDE SEQUENCE</scope>
    <source>
        <strain evidence="10">C.B.Clarke</strain>
        <tissue evidence="10">Leaf</tissue>
    </source>
</reference>
<keyword evidence="6" id="KW-0808">Transferase</keyword>
<evidence type="ECO:0000256" key="5">
    <source>
        <dbReference type="ARBA" id="ARBA00022619"/>
    </source>
</evidence>